<keyword evidence="2" id="KW-1185">Reference proteome</keyword>
<dbReference type="Proteomes" id="UP001501565">
    <property type="component" value="Unassembled WGS sequence"/>
</dbReference>
<dbReference type="RefSeq" id="WP_344799907.1">
    <property type="nucleotide sequence ID" value="NZ_BAABBN010000012.1"/>
</dbReference>
<accession>A0ABP7N2U6</accession>
<evidence type="ECO:0000313" key="2">
    <source>
        <dbReference type="Proteomes" id="UP001501565"/>
    </source>
</evidence>
<comment type="caution">
    <text evidence="1">The sequence shown here is derived from an EMBL/GenBank/DDBJ whole genome shotgun (WGS) entry which is preliminary data.</text>
</comment>
<sequence>MDNHYSLRPTNVSGVGVLTTPAKSSSLVPLAEDYPSAVSSIQVSLSQSAQDPNSSAARAVDQYEQMAQQYGRQPDGVQPAKEVDIRDLEPVKLFTEADVQAYEKTLSNKLAAAGVDTSIPIKFGFDFEGNVIVKNDHPDKDKIEAVFKDDQDLRNGMVQTSNHYLFKELYRLNQEWAAKIESGVSEEAAANWLLDSAKKATAKAAEGVTFQGGKTVDPFGNRGGGELTSSMKQAYGVV</sequence>
<organism evidence="1 2">
    <name type="scientific">Litoribacillus peritrichatus</name>
    <dbReference type="NCBI Taxonomy" id="718191"/>
    <lineage>
        <taxon>Bacteria</taxon>
        <taxon>Pseudomonadati</taxon>
        <taxon>Pseudomonadota</taxon>
        <taxon>Gammaproteobacteria</taxon>
        <taxon>Oceanospirillales</taxon>
        <taxon>Oceanospirillaceae</taxon>
        <taxon>Litoribacillus</taxon>
    </lineage>
</organism>
<proteinExistence type="predicted"/>
<protein>
    <submittedName>
        <fullName evidence="1">Uncharacterized protein</fullName>
    </submittedName>
</protein>
<reference evidence="2" key="1">
    <citation type="journal article" date="2019" name="Int. J. Syst. Evol. Microbiol.">
        <title>The Global Catalogue of Microorganisms (GCM) 10K type strain sequencing project: providing services to taxonomists for standard genome sequencing and annotation.</title>
        <authorList>
            <consortium name="The Broad Institute Genomics Platform"/>
            <consortium name="The Broad Institute Genome Sequencing Center for Infectious Disease"/>
            <person name="Wu L."/>
            <person name="Ma J."/>
        </authorList>
    </citation>
    <scope>NUCLEOTIDE SEQUENCE [LARGE SCALE GENOMIC DNA]</scope>
    <source>
        <strain evidence="2">JCM 17551</strain>
    </source>
</reference>
<dbReference type="EMBL" id="BAABBN010000012">
    <property type="protein sequence ID" value="GAA3935566.1"/>
    <property type="molecule type" value="Genomic_DNA"/>
</dbReference>
<name>A0ABP7N2U6_9GAMM</name>
<evidence type="ECO:0000313" key="1">
    <source>
        <dbReference type="EMBL" id="GAA3935566.1"/>
    </source>
</evidence>
<gene>
    <name evidence="1" type="ORF">GCM10022277_35110</name>
</gene>